<proteinExistence type="predicted"/>
<keyword evidence="1" id="KW-0812">Transmembrane</keyword>
<keyword evidence="1" id="KW-1133">Transmembrane helix</keyword>
<feature type="transmembrane region" description="Helical" evidence="1">
    <location>
        <begin position="21"/>
        <end position="39"/>
    </location>
</feature>
<protein>
    <submittedName>
        <fullName evidence="2">Uncharacterized protein</fullName>
    </submittedName>
</protein>
<evidence type="ECO:0000256" key="1">
    <source>
        <dbReference type="SAM" id="Phobius"/>
    </source>
</evidence>
<evidence type="ECO:0000313" key="2">
    <source>
        <dbReference type="EMBL" id="PIR04918.1"/>
    </source>
</evidence>
<dbReference type="EMBL" id="PCWO01000029">
    <property type="protein sequence ID" value="PIR04918.1"/>
    <property type="molecule type" value="Genomic_DNA"/>
</dbReference>
<gene>
    <name evidence="2" type="ORF">COV57_01975</name>
</gene>
<comment type="caution">
    <text evidence="2">The sequence shown here is derived from an EMBL/GenBank/DDBJ whole genome shotgun (WGS) entry which is preliminary data.</text>
</comment>
<accession>A0A2H0N7P9</accession>
<keyword evidence="1" id="KW-0472">Membrane</keyword>
<organism evidence="2 3">
    <name type="scientific">Candidatus Liptonbacteria bacterium CG11_big_fil_rev_8_21_14_0_20_35_14</name>
    <dbReference type="NCBI Taxonomy" id="1974634"/>
    <lineage>
        <taxon>Bacteria</taxon>
        <taxon>Candidatus Liptoniibacteriota</taxon>
    </lineage>
</organism>
<dbReference type="AlphaFoldDB" id="A0A2H0N7P9"/>
<evidence type="ECO:0000313" key="3">
    <source>
        <dbReference type="Proteomes" id="UP000229893"/>
    </source>
</evidence>
<sequence length="145" mass="16482">MAKTLIKKEENLEGQGLNKKITVLVILVVALVLAGFYGFKPEYRAVYMTTGELYLGKYYAWPQAKLVEARLLQVTQDEERPFVLSRFSESLWQPAGDIYINRKQIVWTAPIALNSEMINFLAQEKQVVSEVLENNNIEPSAPSSE</sequence>
<name>A0A2H0N7P9_9BACT</name>
<dbReference type="Proteomes" id="UP000229893">
    <property type="component" value="Unassembled WGS sequence"/>
</dbReference>
<reference evidence="2 3" key="1">
    <citation type="submission" date="2017-09" db="EMBL/GenBank/DDBJ databases">
        <title>Depth-based differentiation of microbial function through sediment-hosted aquifers and enrichment of novel symbionts in the deep terrestrial subsurface.</title>
        <authorList>
            <person name="Probst A.J."/>
            <person name="Ladd B."/>
            <person name="Jarett J.K."/>
            <person name="Geller-Mcgrath D.E."/>
            <person name="Sieber C.M."/>
            <person name="Emerson J.B."/>
            <person name="Anantharaman K."/>
            <person name="Thomas B.C."/>
            <person name="Malmstrom R."/>
            <person name="Stieglmeier M."/>
            <person name="Klingl A."/>
            <person name="Woyke T."/>
            <person name="Ryan C.M."/>
            <person name="Banfield J.F."/>
        </authorList>
    </citation>
    <scope>NUCLEOTIDE SEQUENCE [LARGE SCALE GENOMIC DNA]</scope>
    <source>
        <strain evidence="2">CG11_big_fil_rev_8_21_14_0_20_35_14</strain>
    </source>
</reference>